<name>A0A1E7FUH2_9STRA</name>
<dbReference type="InterPro" id="IPR021325">
    <property type="entry name" value="CCB2/CCB4"/>
</dbReference>
<dbReference type="EMBL" id="KV784354">
    <property type="protein sequence ID" value="OEU21493.1"/>
    <property type="molecule type" value="Genomic_DNA"/>
</dbReference>
<sequence length="256" mass="27179">MSNPIDRVLTLLASDSFSIVSGMIGLLIVVVHRWTMILAIGDADPTSFGSTTAVTVAAEALTYQTRTDLLAVFACGSVLLNGVTQLDVTTALAESVVLEGITLSEPEQISSNSKDDTDITLSWALQSLLVATPAKTAVLITATDDDQQRWMVRSRAGIVSSTTSVPEKSPILDRVGSPNNSKETYLPTLQALPGRAELTYLPTNAQMAVLIPIESSSSSDDQKNSVLVLGGNTAKSFSPRDIAWSRIVAERLGESL</sequence>
<evidence type="ECO:0000256" key="1">
    <source>
        <dbReference type="SAM" id="Phobius"/>
    </source>
</evidence>
<feature type="transmembrane region" description="Helical" evidence="1">
    <location>
        <begin position="12"/>
        <end position="31"/>
    </location>
</feature>
<gene>
    <name evidence="2" type="ORF">FRACYDRAFT_181264</name>
</gene>
<dbReference type="PANTHER" id="PTHR34943">
    <property type="match status" value="1"/>
</dbReference>
<evidence type="ECO:0000313" key="3">
    <source>
        <dbReference type="Proteomes" id="UP000095751"/>
    </source>
</evidence>
<reference evidence="2 3" key="1">
    <citation type="submission" date="2016-09" db="EMBL/GenBank/DDBJ databases">
        <title>Extensive genetic diversity and differential bi-allelic expression allows diatom success in the polar Southern Ocean.</title>
        <authorList>
            <consortium name="DOE Joint Genome Institute"/>
            <person name="Mock T."/>
            <person name="Otillar R.P."/>
            <person name="Strauss J."/>
            <person name="Dupont C."/>
            <person name="Frickenhaus S."/>
            <person name="Maumus F."/>
            <person name="Mcmullan M."/>
            <person name="Sanges R."/>
            <person name="Schmutz J."/>
            <person name="Toseland A."/>
            <person name="Valas R."/>
            <person name="Veluchamy A."/>
            <person name="Ward B.J."/>
            <person name="Allen A."/>
            <person name="Barry K."/>
            <person name="Falciatore A."/>
            <person name="Ferrante M."/>
            <person name="Fortunato A.E."/>
            <person name="Gloeckner G."/>
            <person name="Gruber A."/>
            <person name="Hipkin R."/>
            <person name="Janech M."/>
            <person name="Kroth P."/>
            <person name="Leese F."/>
            <person name="Lindquist E."/>
            <person name="Lyon B.R."/>
            <person name="Martin J."/>
            <person name="Mayer C."/>
            <person name="Parker M."/>
            <person name="Quesneville H."/>
            <person name="Raymond J."/>
            <person name="Uhlig C."/>
            <person name="Valentin K.U."/>
            <person name="Worden A.Z."/>
            <person name="Armbrust E.V."/>
            <person name="Bowler C."/>
            <person name="Green B."/>
            <person name="Moulton V."/>
            <person name="Van Oosterhout C."/>
            <person name="Grigoriev I."/>
        </authorList>
    </citation>
    <scope>NUCLEOTIDE SEQUENCE [LARGE SCALE GENOMIC DNA]</scope>
    <source>
        <strain evidence="2 3">CCMP1102</strain>
    </source>
</reference>
<dbReference type="AlphaFoldDB" id="A0A1E7FUH2"/>
<dbReference type="Proteomes" id="UP000095751">
    <property type="component" value="Unassembled WGS sequence"/>
</dbReference>
<keyword evidence="3" id="KW-1185">Reference proteome</keyword>
<dbReference type="InterPro" id="IPR044705">
    <property type="entry name" value="CCB4"/>
</dbReference>
<accession>A0A1E7FUH2</accession>
<evidence type="ECO:0000313" key="2">
    <source>
        <dbReference type="EMBL" id="OEU21493.1"/>
    </source>
</evidence>
<organism evidence="2 3">
    <name type="scientific">Fragilariopsis cylindrus CCMP1102</name>
    <dbReference type="NCBI Taxonomy" id="635003"/>
    <lineage>
        <taxon>Eukaryota</taxon>
        <taxon>Sar</taxon>
        <taxon>Stramenopiles</taxon>
        <taxon>Ochrophyta</taxon>
        <taxon>Bacillariophyta</taxon>
        <taxon>Bacillariophyceae</taxon>
        <taxon>Bacillariophycidae</taxon>
        <taxon>Bacillariales</taxon>
        <taxon>Bacillariaceae</taxon>
        <taxon>Fragilariopsis</taxon>
    </lineage>
</organism>
<dbReference type="KEGG" id="fcy:FRACYDRAFT_181264"/>
<dbReference type="GO" id="GO:0009507">
    <property type="term" value="C:chloroplast"/>
    <property type="evidence" value="ECO:0007669"/>
    <property type="project" value="TreeGrafter"/>
</dbReference>
<dbReference type="PANTHER" id="PTHR34943:SF2">
    <property type="entry name" value="PROTEIN COFACTOR ASSEMBLY OF COMPLEX C SUBUNIT B CCB4, CHLOROPLASTIC"/>
    <property type="match status" value="1"/>
</dbReference>
<dbReference type="InParanoid" id="A0A1E7FUH2"/>
<keyword evidence="1" id="KW-1133">Transmembrane helix</keyword>
<keyword evidence="1" id="KW-0812">Transmembrane</keyword>
<dbReference type="Pfam" id="PF11152">
    <property type="entry name" value="CCB2_CCB4"/>
    <property type="match status" value="1"/>
</dbReference>
<dbReference type="OrthoDB" id="439612at2759"/>
<protein>
    <submittedName>
        <fullName evidence="2">Uncharacterized protein</fullName>
    </submittedName>
</protein>
<keyword evidence="1" id="KW-0472">Membrane</keyword>
<proteinExistence type="predicted"/>
<dbReference type="GO" id="GO:0010190">
    <property type="term" value="P:cytochrome b6f complex assembly"/>
    <property type="evidence" value="ECO:0007669"/>
    <property type="project" value="TreeGrafter"/>
</dbReference>